<dbReference type="RefSeq" id="XP_008486849.2">
    <property type="nucleotide sequence ID" value="XM_008488627.2"/>
</dbReference>
<organism evidence="1 2">
    <name type="scientific">Diaphorina citri</name>
    <name type="common">Asian citrus psyllid</name>
    <dbReference type="NCBI Taxonomy" id="121845"/>
    <lineage>
        <taxon>Eukaryota</taxon>
        <taxon>Metazoa</taxon>
        <taxon>Ecdysozoa</taxon>
        <taxon>Arthropoda</taxon>
        <taxon>Hexapoda</taxon>
        <taxon>Insecta</taxon>
        <taxon>Pterygota</taxon>
        <taxon>Neoptera</taxon>
        <taxon>Paraneoptera</taxon>
        <taxon>Hemiptera</taxon>
        <taxon>Sternorrhyncha</taxon>
        <taxon>Psylloidea</taxon>
        <taxon>Psyllidae</taxon>
        <taxon>Diaphorininae</taxon>
        <taxon>Diaphorina</taxon>
    </lineage>
</organism>
<dbReference type="GO" id="GO:0008579">
    <property type="term" value="F:JUN kinase phosphatase activity"/>
    <property type="evidence" value="ECO:0007669"/>
    <property type="project" value="TreeGrafter"/>
</dbReference>
<dbReference type="PaxDb" id="121845-A0A1S3DSM6"/>
<dbReference type="PANTHER" id="PTHR46377:SF1">
    <property type="entry name" value="DUAL SPECIFICITY PROTEIN PHOSPHATASE 19"/>
    <property type="match status" value="1"/>
</dbReference>
<proteinExistence type="predicted"/>
<keyword evidence="1" id="KW-1185">Reference proteome</keyword>
<reference evidence="2" key="1">
    <citation type="submission" date="2025-08" db="UniProtKB">
        <authorList>
            <consortium name="RefSeq"/>
        </authorList>
    </citation>
    <scope>IDENTIFICATION</scope>
</reference>
<dbReference type="Proteomes" id="UP000079169">
    <property type="component" value="Unplaced"/>
</dbReference>
<protein>
    <submittedName>
        <fullName evidence="2">Uncharacterized protein LOC103523596</fullName>
    </submittedName>
</protein>
<dbReference type="GeneID" id="103523596"/>
<dbReference type="GO" id="GO:0005737">
    <property type="term" value="C:cytoplasm"/>
    <property type="evidence" value="ECO:0007669"/>
    <property type="project" value="TreeGrafter"/>
</dbReference>
<dbReference type="STRING" id="121845.A0A1S3DSM6"/>
<accession>A0A1S3DSM6</accession>
<dbReference type="KEGG" id="dci:103523596"/>
<gene>
    <name evidence="2" type="primary">LOC103523596</name>
</gene>
<evidence type="ECO:0000313" key="2">
    <source>
        <dbReference type="RefSeq" id="XP_008486849.2"/>
    </source>
</evidence>
<evidence type="ECO:0000313" key="1">
    <source>
        <dbReference type="Proteomes" id="UP000079169"/>
    </source>
</evidence>
<dbReference type="AlphaFoldDB" id="A0A1S3DSM6"/>
<sequence>MSLLDAIKKKKSHLKPNETRVTTVMGQIFREQMSSSGDRIQVELHETSPGYVVDETPDIQVAFVLPWLCFGSQDVVCDVELLNQNQISRVLSLGKLTEKESRRMD</sequence>
<name>A0A1S3DSM6_DIACI</name>
<dbReference type="PANTHER" id="PTHR46377">
    <property type="entry name" value="DUAL SPECIFICITY PROTEIN PHOSPHATASE 19"/>
    <property type="match status" value="1"/>
</dbReference>